<reference evidence="1" key="1">
    <citation type="submission" date="2021-03" db="EMBL/GenBank/DDBJ databases">
        <title>Plesiomonas shigelloides zfcc0051, isolated from zebrafish feces.</title>
        <authorList>
            <person name="Vanderhoek Z."/>
            <person name="Gaulke C."/>
        </authorList>
    </citation>
    <scope>NUCLEOTIDE SEQUENCE</scope>
    <source>
        <strain evidence="1">Zfcc0051</strain>
    </source>
</reference>
<organism evidence="1 2">
    <name type="scientific">Plesiomonas shigelloides</name>
    <name type="common">Aeromonas shigelloides</name>
    <dbReference type="NCBI Taxonomy" id="703"/>
    <lineage>
        <taxon>Bacteria</taxon>
        <taxon>Pseudomonadati</taxon>
        <taxon>Pseudomonadota</taxon>
        <taxon>Gammaproteobacteria</taxon>
        <taxon>Enterobacterales</taxon>
        <taxon>Enterobacteriaceae</taxon>
        <taxon>Plesiomonas</taxon>
    </lineage>
</organism>
<gene>
    <name evidence="1" type="ORF">J2R62_00435</name>
</gene>
<comment type="caution">
    <text evidence="1">The sequence shown here is derived from an EMBL/GenBank/DDBJ whole genome shotgun (WGS) entry which is preliminary data.</text>
</comment>
<dbReference type="Proteomes" id="UP000664658">
    <property type="component" value="Unassembled WGS sequence"/>
</dbReference>
<proteinExistence type="predicted"/>
<evidence type="ECO:0000313" key="1">
    <source>
        <dbReference type="EMBL" id="MBO1106700.1"/>
    </source>
</evidence>
<protein>
    <submittedName>
        <fullName evidence="1">Uncharacterized protein</fullName>
    </submittedName>
</protein>
<sequence>MINAEANTKKITDYQVDEQGKLNVDGKPVATTLELHPLEQPESLSELWVITLPEALR</sequence>
<name>A0A8I1W631_PLESH</name>
<accession>A0A8I1W631</accession>
<dbReference type="EMBL" id="JAFNAA010000001">
    <property type="protein sequence ID" value="MBO1106700.1"/>
    <property type="molecule type" value="Genomic_DNA"/>
</dbReference>
<dbReference type="AlphaFoldDB" id="A0A8I1W631"/>
<dbReference type="RefSeq" id="WP_172534550.1">
    <property type="nucleotide sequence ID" value="NZ_CP050969.1"/>
</dbReference>
<evidence type="ECO:0000313" key="2">
    <source>
        <dbReference type="Proteomes" id="UP000664658"/>
    </source>
</evidence>